<reference evidence="4" key="1">
    <citation type="submission" date="2023-02" db="EMBL/GenBank/DDBJ databases">
        <title>Description of Roseinatronobacter alkalisoli sp. nov., an alkaliphilic bacerium isolated from soda soil.</title>
        <authorList>
            <person name="Wei W."/>
        </authorList>
    </citation>
    <scope>NUCLEOTIDE SEQUENCE</scope>
    <source>
        <strain evidence="4">HJB301</strain>
    </source>
</reference>
<proteinExistence type="predicted"/>
<dbReference type="InterPro" id="IPR011250">
    <property type="entry name" value="OMP/PagP_B-barrel"/>
</dbReference>
<evidence type="ECO:0000259" key="3">
    <source>
        <dbReference type="Pfam" id="PF13505"/>
    </source>
</evidence>
<evidence type="ECO:0000313" key="4">
    <source>
        <dbReference type="EMBL" id="MDD7971955.1"/>
    </source>
</evidence>
<feature type="chain" id="PRO_5047216557" evidence="2">
    <location>
        <begin position="20"/>
        <end position="197"/>
    </location>
</feature>
<gene>
    <name evidence="4" type="ORF">PUT78_12680</name>
</gene>
<dbReference type="EMBL" id="JAQZSM010000011">
    <property type="protein sequence ID" value="MDD7971955.1"/>
    <property type="molecule type" value="Genomic_DNA"/>
</dbReference>
<keyword evidence="5" id="KW-1185">Reference proteome</keyword>
<sequence length="197" mass="19993">MKKLIAIALIAGFAAPAFAGNVKQPTVEPQVMTPAPAPAPTYVNWTGAYAGATLGFGRATWTGGNSKTAAGGALHGGYNMDMGTWVTGVELSVAPGFDQTIGGREINWAAAVRGRAGPKFGDEGRFWGFGTLGVAHVNHDAVGGGDTRSTNGLVAGVGVSHLMQSNMILTGEVLHSRSRGGANVNATGLALGASLRF</sequence>
<keyword evidence="1 2" id="KW-0732">Signal</keyword>
<organism evidence="4 5">
    <name type="scientific">Roseinatronobacter alkalisoli</name>
    <dbReference type="NCBI Taxonomy" id="3028235"/>
    <lineage>
        <taxon>Bacteria</taxon>
        <taxon>Pseudomonadati</taxon>
        <taxon>Pseudomonadota</taxon>
        <taxon>Alphaproteobacteria</taxon>
        <taxon>Rhodobacterales</taxon>
        <taxon>Paracoccaceae</taxon>
        <taxon>Roseinatronobacter</taxon>
    </lineage>
</organism>
<evidence type="ECO:0000256" key="2">
    <source>
        <dbReference type="SAM" id="SignalP"/>
    </source>
</evidence>
<dbReference type="RefSeq" id="WP_274352635.1">
    <property type="nucleotide sequence ID" value="NZ_JAQZSM010000011.1"/>
</dbReference>
<evidence type="ECO:0000313" key="5">
    <source>
        <dbReference type="Proteomes" id="UP001431784"/>
    </source>
</evidence>
<name>A0ABT5TA18_9RHOB</name>
<comment type="caution">
    <text evidence="4">The sequence shown here is derived from an EMBL/GenBank/DDBJ whole genome shotgun (WGS) entry which is preliminary data.</text>
</comment>
<dbReference type="InterPro" id="IPR027385">
    <property type="entry name" value="Beta-barrel_OMP"/>
</dbReference>
<protein>
    <submittedName>
        <fullName evidence="4">Outer membrane beta-barrel protein</fullName>
    </submittedName>
</protein>
<feature type="domain" description="Outer membrane protein beta-barrel" evidence="3">
    <location>
        <begin position="35"/>
        <end position="197"/>
    </location>
</feature>
<feature type="signal peptide" evidence="2">
    <location>
        <begin position="1"/>
        <end position="19"/>
    </location>
</feature>
<dbReference type="Pfam" id="PF13505">
    <property type="entry name" value="OMP_b-brl"/>
    <property type="match status" value="1"/>
</dbReference>
<accession>A0ABT5TA18</accession>
<evidence type="ECO:0000256" key="1">
    <source>
        <dbReference type="ARBA" id="ARBA00022729"/>
    </source>
</evidence>
<dbReference type="SUPFAM" id="SSF56925">
    <property type="entry name" value="OMPA-like"/>
    <property type="match status" value="1"/>
</dbReference>
<dbReference type="Proteomes" id="UP001431784">
    <property type="component" value="Unassembled WGS sequence"/>
</dbReference>